<evidence type="ECO:0000313" key="2">
    <source>
        <dbReference type="EMBL" id="UJF33778.1"/>
    </source>
</evidence>
<dbReference type="RefSeq" id="WP_235120169.1">
    <property type="nucleotide sequence ID" value="NZ_CP090978.1"/>
</dbReference>
<dbReference type="EMBL" id="CP090978">
    <property type="protein sequence ID" value="UJF33778.1"/>
    <property type="molecule type" value="Genomic_DNA"/>
</dbReference>
<keyword evidence="1" id="KW-1133">Transmembrane helix</keyword>
<reference evidence="2 3" key="1">
    <citation type="journal article" date="2024" name="Int. J. Syst. Evol. Microbiol.">
        <title>Paenibacillus hexagrammi sp. nov., a novel bacterium isolated from the gut content of Hexagrammos agrammus.</title>
        <authorList>
            <person name="Jung H.K."/>
            <person name="Kim D.G."/>
            <person name="Zin H."/>
            <person name="Park J."/>
            <person name="Jung H."/>
            <person name="Kim Y.O."/>
            <person name="Kong H.J."/>
            <person name="Kim J.W."/>
            <person name="Kim Y.S."/>
        </authorList>
    </citation>
    <scope>NUCLEOTIDE SEQUENCE [LARGE SCALE GENOMIC DNA]</scope>
    <source>
        <strain evidence="2 3">YPD9-1</strain>
    </source>
</reference>
<keyword evidence="1" id="KW-0812">Transmembrane</keyword>
<name>A0ABY3SJW3_9BACL</name>
<evidence type="ECO:0000313" key="3">
    <source>
        <dbReference type="Proteomes" id="UP001649230"/>
    </source>
</evidence>
<accession>A0ABY3SJW3</accession>
<keyword evidence="1" id="KW-0472">Membrane</keyword>
<gene>
    <name evidence="2" type="ORF">L0M14_00460</name>
</gene>
<keyword evidence="3" id="KW-1185">Reference proteome</keyword>
<dbReference type="Proteomes" id="UP001649230">
    <property type="component" value="Chromosome"/>
</dbReference>
<proteinExistence type="predicted"/>
<feature type="transmembrane region" description="Helical" evidence="1">
    <location>
        <begin position="12"/>
        <end position="31"/>
    </location>
</feature>
<feature type="transmembrane region" description="Helical" evidence="1">
    <location>
        <begin position="37"/>
        <end position="57"/>
    </location>
</feature>
<protein>
    <submittedName>
        <fullName evidence="2">Uncharacterized protein</fullName>
    </submittedName>
</protein>
<sequence>MGIHRKGNLLFLLVKVFSLINATISVIGFTLKSSPVFIHITVTILSVSAFAVLQYTLKIWRASPSPTALNSDDMEVLLELVEMSERLSAADFTYSVKKKNESIFNTIGENLNHAALIVSV</sequence>
<organism evidence="2 3">
    <name type="scientific">Paenibacillus hexagrammi</name>
    <dbReference type="NCBI Taxonomy" id="2908839"/>
    <lineage>
        <taxon>Bacteria</taxon>
        <taxon>Bacillati</taxon>
        <taxon>Bacillota</taxon>
        <taxon>Bacilli</taxon>
        <taxon>Bacillales</taxon>
        <taxon>Paenibacillaceae</taxon>
        <taxon>Paenibacillus</taxon>
    </lineage>
</organism>
<evidence type="ECO:0000256" key="1">
    <source>
        <dbReference type="SAM" id="Phobius"/>
    </source>
</evidence>